<dbReference type="Pfam" id="PF01409">
    <property type="entry name" value="tRNA-synt_2d"/>
    <property type="match status" value="1"/>
</dbReference>
<dbReference type="PROSITE" id="PS51447">
    <property type="entry name" value="FDX_ACB"/>
    <property type="match status" value="1"/>
</dbReference>
<evidence type="ECO:0000259" key="12">
    <source>
        <dbReference type="PROSITE" id="PS50862"/>
    </source>
</evidence>
<keyword evidence="11" id="KW-0175">Coiled coil</keyword>
<dbReference type="InterPro" id="IPR036690">
    <property type="entry name" value="Fdx_antiC-bd_sf"/>
</dbReference>
<evidence type="ECO:0000256" key="3">
    <source>
        <dbReference type="ARBA" id="ARBA00022598"/>
    </source>
</evidence>
<dbReference type="EC" id="6.1.1.20" evidence="2"/>
<keyword evidence="3" id="KW-0436">Ligase</keyword>
<evidence type="ECO:0000259" key="13">
    <source>
        <dbReference type="PROSITE" id="PS51447"/>
    </source>
</evidence>
<dbReference type="GO" id="GO:0000049">
    <property type="term" value="F:tRNA binding"/>
    <property type="evidence" value="ECO:0007669"/>
    <property type="project" value="InterPro"/>
</dbReference>
<dbReference type="InterPro" id="IPR002319">
    <property type="entry name" value="Phenylalanyl-tRNA_Synthase"/>
</dbReference>
<dbReference type="GO" id="GO:0006432">
    <property type="term" value="P:phenylalanyl-tRNA aminoacylation"/>
    <property type="evidence" value="ECO:0007669"/>
    <property type="project" value="TreeGrafter"/>
</dbReference>
<evidence type="ECO:0000313" key="14">
    <source>
        <dbReference type="EMBL" id="OGZ18055.1"/>
    </source>
</evidence>
<comment type="caution">
    <text evidence="14">The sequence shown here is derived from an EMBL/GenBank/DDBJ whole genome shotgun (WGS) entry which is preliminary data.</text>
</comment>
<evidence type="ECO:0000256" key="4">
    <source>
        <dbReference type="ARBA" id="ARBA00022741"/>
    </source>
</evidence>
<evidence type="ECO:0000256" key="10">
    <source>
        <dbReference type="ARBA" id="ARBA00049255"/>
    </source>
</evidence>
<keyword evidence="6" id="KW-0648">Protein biosynthesis</keyword>
<comment type="catalytic activity">
    <reaction evidence="10">
        <text>tRNA(Phe) + L-phenylalanine + ATP = L-phenylalanyl-tRNA(Phe) + AMP + diphosphate + H(+)</text>
        <dbReference type="Rhea" id="RHEA:19413"/>
        <dbReference type="Rhea" id="RHEA-COMP:9668"/>
        <dbReference type="Rhea" id="RHEA-COMP:9699"/>
        <dbReference type="ChEBI" id="CHEBI:15378"/>
        <dbReference type="ChEBI" id="CHEBI:30616"/>
        <dbReference type="ChEBI" id="CHEBI:33019"/>
        <dbReference type="ChEBI" id="CHEBI:58095"/>
        <dbReference type="ChEBI" id="CHEBI:78442"/>
        <dbReference type="ChEBI" id="CHEBI:78531"/>
        <dbReference type="ChEBI" id="CHEBI:456215"/>
        <dbReference type="EC" id="6.1.1.20"/>
    </reaction>
</comment>
<dbReference type="SUPFAM" id="SSF55681">
    <property type="entry name" value="Class II aaRS and biotin synthetases"/>
    <property type="match status" value="1"/>
</dbReference>
<keyword evidence="8" id="KW-0030">Aminoacyl-tRNA synthetase</keyword>
<gene>
    <name evidence="14" type="ORF">A2V72_01290</name>
</gene>
<evidence type="ECO:0000256" key="9">
    <source>
        <dbReference type="ARBA" id="ARBA00031194"/>
    </source>
</evidence>
<dbReference type="PANTHER" id="PTHR11538">
    <property type="entry name" value="PHENYLALANYL-TRNA SYNTHETASE"/>
    <property type="match status" value="1"/>
</dbReference>
<accession>A0A1G2DWS0</accession>
<dbReference type="EMBL" id="MHLW01000018">
    <property type="protein sequence ID" value="OGZ18055.1"/>
    <property type="molecule type" value="Genomic_DNA"/>
</dbReference>
<dbReference type="SMART" id="SM00896">
    <property type="entry name" value="FDX-ACB"/>
    <property type="match status" value="1"/>
</dbReference>
<organism evidence="14 15">
    <name type="scientific">Candidatus Nealsonbacteria bacterium RBG_13_37_56</name>
    <dbReference type="NCBI Taxonomy" id="1801661"/>
    <lineage>
        <taxon>Bacteria</taxon>
        <taxon>Candidatus Nealsoniibacteriota</taxon>
    </lineage>
</organism>
<protein>
    <recommendedName>
        <fullName evidence="2">phenylalanine--tRNA ligase</fullName>
        <ecNumber evidence="2">6.1.1.20</ecNumber>
    </recommendedName>
    <alternativeName>
        <fullName evidence="9">Phenylalanyl-tRNA synthetase</fullName>
    </alternativeName>
</protein>
<keyword evidence="7" id="KW-0809">Transit peptide</keyword>
<keyword evidence="5" id="KW-0067">ATP-binding</keyword>
<evidence type="ECO:0000256" key="11">
    <source>
        <dbReference type="SAM" id="Coils"/>
    </source>
</evidence>
<dbReference type="Proteomes" id="UP000178893">
    <property type="component" value="Unassembled WGS sequence"/>
</dbReference>
<feature type="coiled-coil region" evidence="11">
    <location>
        <begin position="2"/>
        <end position="36"/>
    </location>
</feature>
<proteinExistence type="inferred from homology"/>
<evidence type="ECO:0000313" key="15">
    <source>
        <dbReference type="Proteomes" id="UP000178893"/>
    </source>
</evidence>
<dbReference type="GO" id="GO:0005524">
    <property type="term" value="F:ATP binding"/>
    <property type="evidence" value="ECO:0007669"/>
    <property type="project" value="UniProtKB-KW"/>
</dbReference>
<evidence type="ECO:0000256" key="6">
    <source>
        <dbReference type="ARBA" id="ARBA00022917"/>
    </source>
</evidence>
<dbReference type="AlphaFoldDB" id="A0A1G2DWS0"/>
<evidence type="ECO:0000256" key="1">
    <source>
        <dbReference type="ARBA" id="ARBA00008226"/>
    </source>
</evidence>
<dbReference type="SUPFAM" id="SSF54991">
    <property type="entry name" value="Anticodon-binding domain of PheRS"/>
    <property type="match status" value="1"/>
</dbReference>
<dbReference type="Pfam" id="PF03147">
    <property type="entry name" value="FDX-ACB"/>
    <property type="match status" value="1"/>
</dbReference>
<sequence>MRKNIIIENSEEKDLIRDLEKRNDIKAKRIKKLLELPDLTKKENSPVKILVDQIIKLPRFADFDLVDFPKIVTVEENFDLLNTPKDHPSRRETDTYYLTDKYILRTQTTDMWSFYLKDQEVLERLEKKGYIGALSVGIIFRKDEIDRNHFPVFHQIDGLYICKKDQKIISQKDLEEVQVDIVKSIFGKKLEWKFLVDSFPFTDPSVELDIKFGDKWMEITGAGLVHPQVLKNFGLDPEIYNGWAFGFGIDRLAMVKMGISDIRILWSDDPRIINQFKDINSRYKEVSKFPETSRDISFVIDKNINLNNYYEIVRDFAENLIEEVKLADTYEDEEKFGKDKKSYTFRIVYRSPERTLTSKEINKIQEKIRKRTEKDLNAILR</sequence>
<reference evidence="14 15" key="1">
    <citation type="journal article" date="2016" name="Nat. Commun.">
        <title>Thousands of microbial genomes shed light on interconnected biogeochemical processes in an aquifer system.</title>
        <authorList>
            <person name="Anantharaman K."/>
            <person name="Brown C.T."/>
            <person name="Hug L.A."/>
            <person name="Sharon I."/>
            <person name="Castelle C.J."/>
            <person name="Probst A.J."/>
            <person name="Thomas B.C."/>
            <person name="Singh A."/>
            <person name="Wilkins M.J."/>
            <person name="Karaoz U."/>
            <person name="Brodie E.L."/>
            <person name="Williams K.H."/>
            <person name="Hubbard S.S."/>
            <person name="Banfield J.F."/>
        </authorList>
    </citation>
    <scope>NUCLEOTIDE SEQUENCE [LARGE SCALE GENOMIC DNA]</scope>
</reference>
<dbReference type="InterPro" id="IPR045864">
    <property type="entry name" value="aa-tRNA-synth_II/BPL/LPL"/>
</dbReference>
<dbReference type="PROSITE" id="PS50862">
    <property type="entry name" value="AA_TRNA_LIGASE_II"/>
    <property type="match status" value="1"/>
</dbReference>
<evidence type="ECO:0000256" key="5">
    <source>
        <dbReference type="ARBA" id="ARBA00022840"/>
    </source>
</evidence>
<dbReference type="GO" id="GO:0005737">
    <property type="term" value="C:cytoplasm"/>
    <property type="evidence" value="ECO:0007669"/>
    <property type="project" value="TreeGrafter"/>
</dbReference>
<feature type="domain" description="FDX-ACB" evidence="13">
    <location>
        <begin position="287"/>
        <end position="381"/>
    </location>
</feature>
<dbReference type="PANTHER" id="PTHR11538:SF41">
    <property type="entry name" value="PHENYLALANINE--TRNA LIGASE, MITOCHONDRIAL"/>
    <property type="match status" value="1"/>
</dbReference>
<dbReference type="Gene3D" id="3.30.70.380">
    <property type="entry name" value="Ferrodoxin-fold anticodon-binding domain"/>
    <property type="match status" value="1"/>
</dbReference>
<feature type="domain" description="Aminoacyl-transfer RNA synthetases class-II family profile" evidence="12">
    <location>
        <begin position="137"/>
        <end position="270"/>
    </location>
</feature>
<evidence type="ECO:0000256" key="7">
    <source>
        <dbReference type="ARBA" id="ARBA00022946"/>
    </source>
</evidence>
<evidence type="ECO:0000256" key="8">
    <source>
        <dbReference type="ARBA" id="ARBA00023146"/>
    </source>
</evidence>
<dbReference type="InterPro" id="IPR005121">
    <property type="entry name" value="Fdx_antiC-bd"/>
</dbReference>
<dbReference type="GO" id="GO:0004826">
    <property type="term" value="F:phenylalanine-tRNA ligase activity"/>
    <property type="evidence" value="ECO:0007669"/>
    <property type="project" value="UniProtKB-EC"/>
</dbReference>
<keyword evidence="4" id="KW-0547">Nucleotide-binding</keyword>
<evidence type="ECO:0000256" key="2">
    <source>
        <dbReference type="ARBA" id="ARBA00012814"/>
    </source>
</evidence>
<comment type="similarity">
    <text evidence="1">Belongs to the class-II aminoacyl-tRNA synthetase family.</text>
</comment>
<dbReference type="InterPro" id="IPR006195">
    <property type="entry name" value="aa-tRNA-synth_II"/>
</dbReference>
<dbReference type="Gene3D" id="3.30.930.10">
    <property type="entry name" value="Bira Bifunctional Protein, Domain 2"/>
    <property type="match status" value="1"/>
</dbReference>
<name>A0A1G2DWS0_9BACT</name>